<accession>A0A2G5UQU1</accession>
<comment type="caution">
    <text evidence="2">The sequence shown here is derived from an EMBL/GenBank/DDBJ whole genome shotgun (WGS) entry which is preliminary data.</text>
</comment>
<gene>
    <name evidence="2" type="primary">Cnig_chr_III.g9040</name>
    <name evidence="2" type="ORF">B9Z55_009040</name>
</gene>
<feature type="domain" description="F-box" evidence="1">
    <location>
        <begin position="1"/>
        <end position="48"/>
    </location>
</feature>
<dbReference type="AlphaFoldDB" id="A0A2G5UQU1"/>
<dbReference type="Proteomes" id="UP000230233">
    <property type="component" value="Chromosome III"/>
</dbReference>
<dbReference type="PANTHER" id="PTHR21503">
    <property type="entry name" value="F-BOX-CONTAINING HYPOTHETICAL PROTEIN C.ELEGANS"/>
    <property type="match status" value="1"/>
</dbReference>
<evidence type="ECO:0000259" key="1">
    <source>
        <dbReference type="PROSITE" id="PS50181"/>
    </source>
</evidence>
<proteinExistence type="predicted"/>
<keyword evidence="3" id="KW-1185">Reference proteome</keyword>
<dbReference type="Pfam" id="PF00646">
    <property type="entry name" value="F-box"/>
    <property type="match status" value="1"/>
</dbReference>
<protein>
    <recommendedName>
        <fullName evidence="1">F-box domain-containing protein</fullName>
    </recommendedName>
</protein>
<organism evidence="2 3">
    <name type="scientific">Caenorhabditis nigoni</name>
    <dbReference type="NCBI Taxonomy" id="1611254"/>
    <lineage>
        <taxon>Eukaryota</taxon>
        <taxon>Metazoa</taxon>
        <taxon>Ecdysozoa</taxon>
        <taxon>Nematoda</taxon>
        <taxon>Chromadorea</taxon>
        <taxon>Rhabditida</taxon>
        <taxon>Rhabditina</taxon>
        <taxon>Rhabditomorpha</taxon>
        <taxon>Rhabditoidea</taxon>
        <taxon>Rhabditidae</taxon>
        <taxon>Peloderinae</taxon>
        <taxon>Caenorhabditis</taxon>
    </lineage>
</organism>
<dbReference type="PANTHER" id="PTHR21503:SF8">
    <property type="entry name" value="F-BOX ASSOCIATED DOMAIN-CONTAINING PROTEIN-RELATED"/>
    <property type="match status" value="1"/>
</dbReference>
<sequence>MKLSKFPYLVQKWILDNMKCSDLFLLSFVSKNLKSFIKSSQAMRFKSIGRIVYDIENMNHQSIYIPYESSEDVILRCWDISEKLKNDYFQLNVYGKLLDFQYVTCRYLMVAFNQCNKESVFESIHNYFLDFFGDTVKNQWIANNYMPYFPRLPNLSLILIFRGTGNDKGNMKKLENIISSSPIMEHIRMTFWGAIVTLKPESKFYQAESIEIGQDSLTIPVDLGYFQGTQAFFICYNCKTWDLIEFLNRWKSGEAFQKLEYLKVELPFGNEFRRTEILNAIGVKHIDEKKAPPPHTVPRICGWRFSRPNTDPIISHTYLVRETDNRVASILIKGGTLSFGVWNETEEGFLAMLK</sequence>
<evidence type="ECO:0000313" key="3">
    <source>
        <dbReference type="Proteomes" id="UP000230233"/>
    </source>
</evidence>
<dbReference type="InterPro" id="IPR001810">
    <property type="entry name" value="F-box_dom"/>
</dbReference>
<reference evidence="3" key="1">
    <citation type="submission" date="2017-10" db="EMBL/GenBank/DDBJ databases">
        <title>Rapid genome shrinkage in a self-fertile nematode reveals novel sperm competition proteins.</title>
        <authorList>
            <person name="Yin D."/>
            <person name="Schwarz E.M."/>
            <person name="Thomas C.G."/>
            <person name="Felde R.L."/>
            <person name="Korf I.F."/>
            <person name="Cutter A.D."/>
            <person name="Schartner C.M."/>
            <person name="Ralston E.J."/>
            <person name="Meyer B.J."/>
            <person name="Haag E.S."/>
        </authorList>
    </citation>
    <scope>NUCLEOTIDE SEQUENCE [LARGE SCALE GENOMIC DNA]</scope>
    <source>
        <strain evidence="3">JU1422</strain>
    </source>
</reference>
<name>A0A2G5UQU1_9PELO</name>
<dbReference type="PROSITE" id="PS50181">
    <property type="entry name" value="FBOX"/>
    <property type="match status" value="1"/>
</dbReference>
<dbReference type="EMBL" id="PDUG01000003">
    <property type="protein sequence ID" value="PIC41721.1"/>
    <property type="molecule type" value="Genomic_DNA"/>
</dbReference>
<evidence type="ECO:0000313" key="2">
    <source>
        <dbReference type="EMBL" id="PIC41721.1"/>
    </source>
</evidence>